<feature type="domain" description="RNA polymerase sigma factor 70 region 4 type 2" evidence="3">
    <location>
        <begin position="109"/>
        <end position="160"/>
    </location>
</feature>
<dbReference type="GO" id="GO:0006352">
    <property type="term" value="P:DNA-templated transcription initiation"/>
    <property type="evidence" value="ECO:0007669"/>
    <property type="project" value="InterPro"/>
</dbReference>
<dbReference type="InterPro" id="IPR013249">
    <property type="entry name" value="RNA_pol_sigma70_r4_t2"/>
</dbReference>
<evidence type="ECO:0000313" key="5">
    <source>
        <dbReference type="EMBL" id="RUO25931.1"/>
    </source>
</evidence>
<feature type="domain" description="RNA polymerase sigma-70 region 2" evidence="2">
    <location>
        <begin position="11"/>
        <end position="77"/>
    </location>
</feature>
<evidence type="ECO:0000259" key="4">
    <source>
        <dbReference type="Pfam" id="PF20239"/>
    </source>
</evidence>
<proteinExistence type="predicted"/>
<name>A0A432W7E7_9GAMM</name>
<dbReference type="OrthoDB" id="9780299at2"/>
<evidence type="ECO:0000256" key="1">
    <source>
        <dbReference type="PROSITE-ProRule" id="PRU00339"/>
    </source>
</evidence>
<dbReference type="Gene3D" id="1.10.10.10">
    <property type="entry name" value="Winged helix-like DNA-binding domain superfamily/Winged helix DNA-binding domain"/>
    <property type="match status" value="1"/>
</dbReference>
<dbReference type="Proteomes" id="UP000288293">
    <property type="component" value="Unassembled WGS sequence"/>
</dbReference>
<keyword evidence="1" id="KW-0802">TPR repeat</keyword>
<evidence type="ECO:0000259" key="2">
    <source>
        <dbReference type="Pfam" id="PF04542"/>
    </source>
</evidence>
<dbReference type="Pfam" id="PF20239">
    <property type="entry name" value="DUF6596"/>
    <property type="match status" value="1"/>
</dbReference>
<comment type="caution">
    <text evidence="5">The sequence shown here is derived from an EMBL/GenBank/DDBJ whole genome shotgun (WGS) entry which is preliminary data.</text>
</comment>
<dbReference type="SUPFAM" id="SSF48452">
    <property type="entry name" value="TPR-like"/>
    <property type="match status" value="1"/>
</dbReference>
<accession>A0A432W7E7</accession>
<dbReference type="InterPro" id="IPR011990">
    <property type="entry name" value="TPR-like_helical_dom_sf"/>
</dbReference>
<feature type="repeat" description="TPR" evidence="1">
    <location>
        <begin position="360"/>
        <end position="393"/>
    </location>
</feature>
<dbReference type="AlphaFoldDB" id="A0A432W7E7"/>
<dbReference type="Gene3D" id="1.10.1740.10">
    <property type="match status" value="1"/>
</dbReference>
<dbReference type="Pfam" id="PF04542">
    <property type="entry name" value="Sigma70_r2"/>
    <property type="match status" value="1"/>
</dbReference>
<dbReference type="GO" id="GO:0016987">
    <property type="term" value="F:sigma factor activity"/>
    <property type="evidence" value="ECO:0007669"/>
    <property type="project" value="InterPro"/>
</dbReference>
<dbReference type="InterPro" id="IPR019734">
    <property type="entry name" value="TPR_rpt"/>
</dbReference>
<dbReference type="InterPro" id="IPR036388">
    <property type="entry name" value="WH-like_DNA-bd_sf"/>
</dbReference>
<dbReference type="InterPro" id="IPR046531">
    <property type="entry name" value="DUF6596"/>
</dbReference>
<dbReference type="InterPro" id="IPR013324">
    <property type="entry name" value="RNA_pol_sigma_r3/r4-like"/>
</dbReference>
<dbReference type="RefSeq" id="WP_126802749.1">
    <property type="nucleotide sequence ID" value="NZ_PIPL01000001.1"/>
</dbReference>
<organism evidence="5 6">
    <name type="scientific">Aliidiomarina minuta</name>
    <dbReference type="NCBI Taxonomy" id="880057"/>
    <lineage>
        <taxon>Bacteria</taxon>
        <taxon>Pseudomonadati</taxon>
        <taxon>Pseudomonadota</taxon>
        <taxon>Gammaproteobacteria</taxon>
        <taxon>Alteromonadales</taxon>
        <taxon>Idiomarinaceae</taxon>
        <taxon>Aliidiomarina</taxon>
    </lineage>
</organism>
<feature type="domain" description="DUF6596" evidence="4">
    <location>
        <begin position="178"/>
        <end position="276"/>
    </location>
</feature>
<dbReference type="PROSITE" id="PS50005">
    <property type="entry name" value="TPR"/>
    <property type="match status" value="1"/>
</dbReference>
<sequence>MKDSSTDLSKLYQHQSSAVLATLIRLLGDFDLAEEAMHEAFAAAIKQWPQQGIPENPTAWLISTGRFKAIDQIRKRQHANSYLQRYQDADMQTTTLNEHSIQDDQLRLIFTCCHPSLNSEAQLALTLREMCGFTTEQVASALLQKTTTVAQRIVRAKRKIKEAEIPYEVPEEKELPTRLQSVLQVIYLMFNEGYLQSHGDQLLNNSLSAEAIRLCKLLNELLPKADVQGLLALMLLHDSRRNARQDANGDIITLDEQDRNLWDRQQIHQGLYYLTQGLQQRPVGPYCLQAAIAAMHAQALSYPNTDWAQITSLYDALYQQVPTPVVALNRAVAIAMRDGPEAGLQLLDELGNHKAIQNYHLYHAAKADLYRRKQQTDKAIEAYQRALDLTQQEAEKRFLQRRLDALQ</sequence>
<protein>
    <submittedName>
        <fullName evidence="5">RNA polymerase subunit sigma-24</fullName>
    </submittedName>
</protein>
<dbReference type="SUPFAM" id="SSF88659">
    <property type="entry name" value="Sigma3 and sigma4 domains of RNA polymerase sigma factors"/>
    <property type="match status" value="1"/>
</dbReference>
<dbReference type="PANTHER" id="PTHR47756:SF2">
    <property type="entry name" value="BLL6612 PROTEIN"/>
    <property type="match status" value="1"/>
</dbReference>
<dbReference type="SUPFAM" id="SSF88946">
    <property type="entry name" value="Sigma2 domain of RNA polymerase sigma factors"/>
    <property type="match status" value="1"/>
</dbReference>
<gene>
    <name evidence="5" type="ORF">CWE09_04175</name>
</gene>
<dbReference type="Pfam" id="PF08281">
    <property type="entry name" value="Sigma70_r4_2"/>
    <property type="match status" value="1"/>
</dbReference>
<dbReference type="GO" id="GO:0003677">
    <property type="term" value="F:DNA binding"/>
    <property type="evidence" value="ECO:0007669"/>
    <property type="project" value="InterPro"/>
</dbReference>
<reference evidence="5 6" key="1">
    <citation type="journal article" date="2011" name="Front. Microbiol.">
        <title>Genomic signatures of strain selection and enhancement in Bacillus atrophaeus var. globigii, a historical biowarfare simulant.</title>
        <authorList>
            <person name="Gibbons H.S."/>
            <person name="Broomall S.M."/>
            <person name="McNew L.A."/>
            <person name="Daligault H."/>
            <person name="Chapman C."/>
            <person name="Bruce D."/>
            <person name="Karavis M."/>
            <person name="Krepps M."/>
            <person name="McGregor P.A."/>
            <person name="Hong C."/>
            <person name="Park K.H."/>
            <person name="Akmal A."/>
            <person name="Feldman A."/>
            <person name="Lin J.S."/>
            <person name="Chang W.E."/>
            <person name="Higgs B.W."/>
            <person name="Demirev P."/>
            <person name="Lindquist J."/>
            <person name="Liem A."/>
            <person name="Fochler E."/>
            <person name="Read T.D."/>
            <person name="Tapia R."/>
            <person name="Johnson S."/>
            <person name="Bishop-Lilly K.A."/>
            <person name="Detter C."/>
            <person name="Han C."/>
            <person name="Sozhamannan S."/>
            <person name="Rosenzweig C.N."/>
            <person name="Skowronski E.W."/>
        </authorList>
    </citation>
    <scope>NUCLEOTIDE SEQUENCE [LARGE SCALE GENOMIC DNA]</scope>
    <source>
        <strain evidence="5 6">MLST1</strain>
    </source>
</reference>
<evidence type="ECO:0000259" key="3">
    <source>
        <dbReference type="Pfam" id="PF08281"/>
    </source>
</evidence>
<dbReference type="EMBL" id="PIPL01000001">
    <property type="protein sequence ID" value="RUO25931.1"/>
    <property type="molecule type" value="Genomic_DNA"/>
</dbReference>
<dbReference type="InterPro" id="IPR007627">
    <property type="entry name" value="RNA_pol_sigma70_r2"/>
</dbReference>
<evidence type="ECO:0000313" key="6">
    <source>
        <dbReference type="Proteomes" id="UP000288293"/>
    </source>
</evidence>
<dbReference type="PANTHER" id="PTHR47756">
    <property type="entry name" value="BLL6612 PROTEIN-RELATED"/>
    <property type="match status" value="1"/>
</dbReference>
<dbReference type="Gene3D" id="1.25.40.10">
    <property type="entry name" value="Tetratricopeptide repeat domain"/>
    <property type="match status" value="1"/>
</dbReference>
<dbReference type="InterPro" id="IPR013325">
    <property type="entry name" value="RNA_pol_sigma_r2"/>
</dbReference>
<keyword evidence="6" id="KW-1185">Reference proteome</keyword>